<dbReference type="PANTHER" id="PTHR46481">
    <property type="entry name" value="ZINC FINGER BED DOMAIN-CONTAINING PROTEIN 4"/>
    <property type="match status" value="1"/>
</dbReference>
<evidence type="ECO:0000256" key="5">
    <source>
        <dbReference type="ARBA" id="ARBA00023125"/>
    </source>
</evidence>
<evidence type="ECO:0000313" key="11">
    <source>
        <dbReference type="Proteomes" id="UP001324115"/>
    </source>
</evidence>
<name>A0AAN7EBH1_QUERU</name>
<dbReference type="InterPro" id="IPR012337">
    <property type="entry name" value="RNaseH-like_sf"/>
</dbReference>
<organism evidence="10 11">
    <name type="scientific">Quercus rubra</name>
    <name type="common">Northern red oak</name>
    <name type="synonym">Quercus borealis</name>
    <dbReference type="NCBI Taxonomy" id="3512"/>
    <lineage>
        <taxon>Eukaryota</taxon>
        <taxon>Viridiplantae</taxon>
        <taxon>Streptophyta</taxon>
        <taxon>Embryophyta</taxon>
        <taxon>Tracheophyta</taxon>
        <taxon>Spermatophyta</taxon>
        <taxon>Magnoliopsida</taxon>
        <taxon>eudicotyledons</taxon>
        <taxon>Gunneridae</taxon>
        <taxon>Pentapetalae</taxon>
        <taxon>rosids</taxon>
        <taxon>fabids</taxon>
        <taxon>Fagales</taxon>
        <taxon>Fagaceae</taxon>
        <taxon>Quercus</taxon>
    </lineage>
</organism>
<protein>
    <recommendedName>
        <fullName evidence="9">BED-type domain-containing protein</fullName>
    </recommendedName>
</protein>
<dbReference type="InterPro" id="IPR003656">
    <property type="entry name" value="Znf_BED"/>
</dbReference>
<dbReference type="PROSITE" id="PS50808">
    <property type="entry name" value="ZF_BED"/>
    <property type="match status" value="1"/>
</dbReference>
<dbReference type="InterPro" id="IPR025525">
    <property type="entry name" value="hAT-like_transposase_RNase-H"/>
</dbReference>
<evidence type="ECO:0000256" key="7">
    <source>
        <dbReference type="PROSITE-ProRule" id="PRU00027"/>
    </source>
</evidence>
<feature type="domain" description="BED-type" evidence="9">
    <location>
        <begin position="28"/>
        <end position="88"/>
    </location>
</feature>
<proteinExistence type="predicted"/>
<sequence>MKSISPTSNVPTNNNTTLGSNPSFTNKKLKSEFWKIFDRVERIKQDGTKEIKAICSKCGDKLAGGPKAGTNYLKRHMLNSCKRKNQMDIRDFQQLGKDKKGNLTTFIYTDVNARNEVVEYLVNVEHPFTFVEKHDFTGMMQHGFTLQYKGFSASTAKRDIMKSFKFYKENLKSILHARSGRFCLTSDLWTSRNKLEMLLKEKLSLPLHGTLFRIHGLSNLSSSIEKIKDIVRNINSSQARYELWNATYLLLDLAIKYKDKKLKNMHDWMLAELVRDFLKVFDDSTKKFCGVYYPTSYLMRQKFDKYWGDIPLIFGMAIILDPRFKIEELNVFLEIIYNDEVEKIQKTIQSFQNSMTQLFDYYGNAYKNSKIGTQTQNTRSSLSSTSFLGDQEEQNAYHMPIKPTSLAQPAKAQCALPMGRAMG</sequence>
<evidence type="ECO:0000256" key="1">
    <source>
        <dbReference type="ARBA" id="ARBA00022723"/>
    </source>
</evidence>
<dbReference type="SUPFAM" id="SSF53098">
    <property type="entry name" value="Ribonuclease H-like"/>
    <property type="match status" value="1"/>
</dbReference>
<dbReference type="Pfam" id="PF14372">
    <property type="entry name" value="hAT-like_RNase-H"/>
    <property type="match status" value="1"/>
</dbReference>
<evidence type="ECO:0000256" key="8">
    <source>
        <dbReference type="SAM" id="MobiDB-lite"/>
    </source>
</evidence>
<gene>
    <name evidence="10" type="ORF">RGQ29_003348</name>
</gene>
<dbReference type="GO" id="GO:0003677">
    <property type="term" value="F:DNA binding"/>
    <property type="evidence" value="ECO:0007669"/>
    <property type="project" value="UniProtKB-KW"/>
</dbReference>
<dbReference type="AlphaFoldDB" id="A0AAN7EBH1"/>
<evidence type="ECO:0000256" key="3">
    <source>
        <dbReference type="ARBA" id="ARBA00022833"/>
    </source>
</evidence>
<keyword evidence="4" id="KW-0805">Transcription regulation</keyword>
<dbReference type="InterPro" id="IPR052035">
    <property type="entry name" value="ZnF_BED_domain_contain"/>
</dbReference>
<dbReference type="GO" id="GO:0008270">
    <property type="term" value="F:zinc ion binding"/>
    <property type="evidence" value="ECO:0007669"/>
    <property type="project" value="UniProtKB-KW"/>
</dbReference>
<keyword evidence="2 7" id="KW-0863">Zinc-finger</keyword>
<evidence type="ECO:0000256" key="4">
    <source>
        <dbReference type="ARBA" id="ARBA00023015"/>
    </source>
</evidence>
<keyword evidence="5" id="KW-0238">DNA-binding</keyword>
<comment type="caution">
    <text evidence="10">The sequence shown here is derived from an EMBL/GenBank/DDBJ whole genome shotgun (WGS) entry which is preliminary data.</text>
</comment>
<evidence type="ECO:0000256" key="2">
    <source>
        <dbReference type="ARBA" id="ARBA00022771"/>
    </source>
</evidence>
<feature type="compositionally biased region" description="Low complexity" evidence="8">
    <location>
        <begin position="1"/>
        <end position="17"/>
    </location>
</feature>
<dbReference type="SMART" id="SM00614">
    <property type="entry name" value="ZnF_BED"/>
    <property type="match status" value="1"/>
</dbReference>
<reference evidence="10 11" key="1">
    <citation type="journal article" date="2023" name="G3 (Bethesda)">
        <title>A haplotype-resolved chromosome-scale genome for Quercus rubra L. provides insights into the genetics of adaptive traits for red oak species.</title>
        <authorList>
            <person name="Kapoor B."/>
            <person name="Jenkins J."/>
            <person name="Schmutz J."/>
            <person name="Zhebentyayeva T."/>
            <person name="Kuelheim C."/>
            <person name="Coggeshall M."/>
            <person name="Heim C."/>
            <person name="Lasky J.R."/>
            <person name="Leites L."/>
            <person name="Islam-Faridi N."/>
            <person name="Romero-Severson J."/>
            <person name="DeLeo V.L."/>
            <person name="Lucas S.M."/>
            <person name="Lazic D."/>
            <person name="Gailing O."/>
            <person name="Carlson J."/>
            <person name="Staton M."/>
        </authorList>
    </citation>
    <scope>NUCLEOTIDE SEQUENCE [LARGE SCALE GENOMIC DNA]</scope>
    <source>
        <strain evidence="10">Pseudo-F2</strain>
    </source>
</reference>
<keyword evidence="3" id="KW-0862">Zinc</keyword>
<dbReference type="Proteomes" id="UP001324115">
    <property type="component" value="Unassembled WGS sequence"/>
</dbReference>
<evidence type="ECO:0000256" key="6">
    <source>
        <dbReference type="ARBA" id="ARBA00023163"/>
    </source>
</evidence>
<keyword evidence="6" id="KW-0804">Transcription</keyword>
<dbReference type="Pfam" id="PF02892">
    <property type="entry name" value="zf-BED"/>
    <property type="match status" value="1"/>
</dbReference>
<feature type="region of interest" description="Disordered" evidence="8">
    <location>
        <begin position="1"/>
        <end position="23"/>
    </location>
</feature>
<dbReference type="PANTHER" id="PTHR46481:SF6">
    <property type="entry name" value="ZINC FINGER BED DOMAIN-CONTAINING PROTEIN RICESLEEPER 2-LIKE"/>
    <property type="match status" value="1"/>
</dbReference>
<accession>A0AAN7EBH1</accession>
<evidence type="ECO:0000313" key="10">
    <source>
        <dbReference type="EMBL" id="KAK4567529.1"/>
    </source>
</evidence>
<keyword evidence="11" id="KW-1185">Reference proteome</keyword>
<keyword evidence="1" id="KW-0479">Metal-binding</keyword>
<evidence type="ECO:0000259" key="9">
    <source>
        <dbReference type="PROSITE" id="PS50808"/>
    </source>
</evidence>
<dbReference type="EMBL" id="JAXUIC010000010">
    <property type="protein sequence ID" value="KAK4567529.1"/>
    <property type="molecule type" value="Genomic_DNA"/>
</dbReference>